<reference evidence="6" key="1">
    <citation type="submission" date="2021-02" db="EMBL/GenBank/DDBJ databases">
        <authorList>
            <person name="Dougan E. K."/>
            <person name="Rhodes N."/>
            <person name="Thang M."/>
            <person name="Chan C."/>
        </authorList>
    </citation>
    <scope>NUCLEOTIDE SEQUENCE</scope>
</reference>
<sequence length="521" mass="59166">MPCLHRSSWIQKWLLVFVLLLAEKLVLVDALVSNGTSMTFESEAVAWDDHDPLAPPDFVWGVSTSSFQIEGSFDADGRTPSIWDGFPTRSGDNASVACDSYRHWPRDHEFLSDLGVNAYRFSLSWSRLLPEPNMSQPNPLAVQAYRAQLLSLKKRNIQPWLVLYHWDLPVYLQQQGGWLNRDTIKAFRDLALVCFRAFGDLVHTWITMNEPLTMSVFGFGKDGISAPGRCTGCENGGDSATEPYLVSHHLILAHSLAAELLASLNASRVGIVLNLECGYPFNASDPSDVEAAQRHHEFELGWFADPIFGGRGEYPSSMVQRVGQRLPRFSPEERLRLQLYRPAFFAVNHYSSMFVQNVRHLKSRPSTSFEDDKGAKLGFRDAQGQLIGKPCDVDWIHIVPQGLARLLRWIDARYDHPPIYVTESGTADSSVFDDALRQEYLSKYIPSMLRTISQGIDVRGYFVWSLMDNFEWADGFRTRFGLYFSNFSSPKIEIKPRRSAGLFSSIIRRTRRGLGDRWLLQ</sequence>
<name>A0A812LF33_9DINO</name>
<protein>
    <submittedName>
        <fullName evidence="6">BGLU6 protein</fullName>
    </submittedName>
</protein>
<dbReference type="Gene3D" id="3.20.20.80">
    <property type="entry name" value="Glycosidases"/>
    <property type="match status" value="1"/>
</dbReference>
<evidence type="ECO:0000256" key="5">
    <source>
        <dbReference type="SAM" id="SignalP"/>
    </source>
</evidence>
<dbReference type="Pfam" id="PF00232">
    <property type="entry name" value="Glyco_hydro_1"/>
    <property type="match status" value="1"/>
</dbReference>
<dbReference type="InterPro" id="IPR001360">
    <property type="entry name" value="Glyco_hydro_1"/>
</dbReference>
<dbReference type="PROSITE" id="PS00653">
    <property type="entry name" value="GLYCOSYL_HYDROL_F1_2"/>
    <property type="match status" value="1"/>
</dbReference>
<keyword evidence="3" id="KW-0326">Glycosidase</keyword>
<evidence type="ECO:0000313" key="7">
    <source>
        <dbReference type="Proteomes" id="UP000604046"/>
    </source>
</evidence>
<evidence type="ECO:0000256" key="4">
    <source>
        <dbReference type="RuleBase" id="RU003690"/>
    </source>
</evidence>
<gene>
    <name evidence="6" type="primary">BGLU6</name>
    <name evidence="6" type="ORF">SNAT2548_LOCUS11134</name>
</gene>
<dbReference type="OrthoDB" id="65569at2759"/>
<dbReference type="PANTHER" id="PTHR10353:SF36">
    <property type="entry name" value="LP05116P"/>
    <property type="match status" value="1"/>
</dbReference>
<dbReference type="Proteomes" id="UP000604046">
    <property type="component" value="Unassembled WGS sequence"/>
</dbReference>
<evidence type="ECO:0000256" key="3">
    <source>
        <dbReference type="ARBA" id="ARBA00023295"/>
    </source>
</evidence>
<feature type="signal peptide" evidence="5">
    <location>
        <begin position="1"/>
        <end position="30"/>
    </location>
</feature>
<dbReference type="InterPro" id="IPR017853">
    <property type="entry name" value="GH"/>
</dbReference>
<evidence type="ECO:0000313" key="6">
    <source>
        <dbReference type="EMBL" id="CAE7242493.1"/>
    </source>
</evidence>
<feature type="chain" id="PRO_5032288767" evidence="5">
    <location>
        <begin position="31"/>
        <end position="521"/>
    </location>
</feature>
<keyword evidence="2" id="KW-0378">Hydrolase</keyword>
<dbReference type="EMBL" id="CAJNDS010000979">
    <property type="protein sequence ID" value="CAE7242493.1"/>
    <property type="molecule type" value="Genomic_DNA"/>
</dbReference>
<comment type="similarity">
    <text evidence="1 4">Belongs to the glycosyl hydrolase 1 family.</text>
</comment>
<evidence type="ECO:0000256" key="2">
    <source>
        <dbReference type="ARBA" id="ARBA00022801"/>
    </source>
</evidence>
<comment type="caution">
    <text evidence="6">The sequence shown here is derived from an EMBL/GenBank/DDBJ whole genome shotgun (WGS) entry which is preliminary data.</text>
</comment>
<dbReference type="PRINTS" id="PR00131">
    <property type="entry name" value="GLHYDRLASE1"/>
</dbReference>
<dbReference type="AlphaFoldDB" id="A0A812LF33"/>
<keyword evidence="7" id="KW-1185">Reference proteome</keyword>
<evidence type="ECO:0000256" key="1">
    <source>
        <dbReference type="ARBA" id="ARBA00010838"/>
    </source>
</evidence>
<organism evidence="6 7">
    <name type="scientific">Symbiodinium natans</name>
    <dbReference type="NCBI Taxonomy" id="878477"/>
    <lineage>
        <taxon>Eukaryota</taxon>
        <taxon>Sar</taxon>
        <taxon>Alveolata</taxon>
        <taxon>Dinophyceae</taxon>
        <taxon>Suessiales</taxon>
        <taxon>Symbiodiniaceae</taxon>
        <taxon>Symbiodinium</taxon>
    </lineage>
</organism>
<proteinExistence type="inferred from homology"/>
<keyword evidence="5" id="KW-0732">Signal</keyword>
<dbReference type="GO" id="GO:0005975">
    <property type="term" value="P:carbohydrate metabolic process"/>
    <property type="evidence" value="ECO:0007669"/>
    <property type="project" value="InterPro"/>
</dbReference>
<dbReference type="PANTHER" id="PTHR10353">
    <property type="entry name" value="GLYCOSYL HYDROLASE"/>
    <property type="match status" value="1"/>
</dbReference>
<dbReference type="SUPFAM" id="SSF51445">
    <property type="entry name" value="(Trans)glycosidases"/>
    <property type="match status" value="1"/>
</dbReference>
<dbReference type="InterPro" id="IPR033132">
    <property type="entry name" value="GH_1_N_CS"/>
</dbReference>
<dbReference type="GO" id="GO:0008422">
    <property type="term" value="F:beta-glucosidase activity"/>
    <property type="evidence" value="ECO:0007669"/>
    <property type="project" value="TreeGrafter"/>
</dbReference>
<accession>A0A812LF33</accession>